<name>A0A518H7U4_9BACT</name>
<organism evidence="2 3">
    <name type="scientific">Tautonia plasticadhaerens</name>
    <dbReference type="NCBI Taxonomy" id="2527974"/>
    <lineage>
        <taxon>Bacteria</taxon>
        <taxon>Pseudomonadati</taxon>
        <taxon>Planctomycetota</taxon>
        <taxon>Planctomycetia</taxon>
        <taxon>Isosphaerales</taxon>
        <taxon>Isosphaeraceae</taxon>
        <taxon>Tautonia</taxon>
    </lineage>
</organism>
<accession>A0A518H7U4</accession>
<keyword evidence="2" id="KW-0808">Transferase</keyword>
<feature type="domain" description="Methyltransferase" evidence="1">
    <location>
        <begin position="51"/>
        <end position="145"/>
    </location>
</feature>
<dbReference type="Gene3D" id="3.40.50.150">
    <property type="entry name" value="Vaccinia Virus protein VP39"/>
    <property type="match status" value="1"/>
</dbReference>
<dbReference type="InterPro" id="IPR029063">
    <property type="entry name" value="SAM-dependent_MTases_sf"/>
</dbReference>
<dbReference type="OrthoDB" id="272052at2"/>
<evidence type="ECO:0000313" key="2">
    <source>
        <dbReference type="EMBL" id="QDV36861.1"/>
    </source>
</evidence>
<dbReference type="Pfam" id="PF13649">
    <property type="entry name" value="Methyltransf_25"/>
    <property type="match status" value="1"/>
</dbReference>
<reference evidence="2 3" key="1">
    <citation type="submission" date="2019-02" db="EMBL/GenBank/DDBJ databases">
        <title>Deep-cultivation of Planctomycetes and their phenomic and genomic characterization uncovers novel biology.</title>
        <authorList>
            <person name="Wiegand S."/>
            <person name="Jogler M."/>
            <person name="Boedeker C."/>
            <person name="Pinto D."/>
            <person name="Vollmers J."/>
            <person name="Rivas-Marin E."/>
            <person name="Kohn T."/>
            <person name="Peeters S.H."/>
            <person name="Heuer A."/>
            <person name="Rast P."/>
            <person name="Oberbeckmann S."/>
            <person name="Bunk B."/>
            <person name="Jeske O."/>
            <person name="Meyerdierks A."/>
            <person name="Storesund J.E."/>
            <person name="Kallscheuer N."/>
            <person name="Luecker S."/>
            <person name="Lage O.M."/>
            <person name="Pohl T."/>
            <person name="Merkel B.J."/>
            <person name="Hornburger P."/>
            <person name="Mueller R.-W."/>
            <person name="Bruemmer F."/>
            <person name="Labrenz M."/>
            <person name="Spormann A.M."/>
            <person name="Op den Camp H."/>
            <person name="Overmann J."/>
            <person name="Amann R."/>
            <person name="Jetten M.S.M."/>
            <person name="Mascher T."/>
            <person name="Medema M.H."/>
            <person name="Devos D.P."/>
            <person name="Kaster A.-K."/>
            <person name="Ovreas L."/>
            <person name="Rohde M."/>
            <person name="Galperin M.Y."/>
            <person name="Jogler C."/>
        </authorList>
    </citation>
    <scope>NUCLEOTIDE SEQUENCE [LARGE SCALE GENOMIC DNA]</scope>
    <source>
        <strain evidence="2 3">ElP</strain>
    </source>
</reference>
<evidence type="ECO:0000259" key="1">
    <source>
        <dbReference type="Pfam" id="PF13649"/>
    </source>
</evidence>
<dbReference type="SUPFAM" id="SSF53335">
    <property type="entry name" value="S-adenosyl-L-methionine-dependent methyltransferases"/>
    <property type="match status" value="1"/>
</dbReference>
<keyword evidence="3" id="KW-1185">Reference proteome</keyword>
<protein>
    <submittedName>
        <fullName evidence="2">Demethylmenaquinone methyltransferase</fullName>
        <ecNumber evidence="2">2.1.1.163</ecNumber>
    </submittedName>
</protein>
<evidence type="ECO:0000313" key="3">
    <source>
        <dbReference type="Proteomes" id="UP000317835"/>
    </source>
</evidence>
<dbReference type="RefSeq" id="WP_145273824.1">
    <property type="nucleotide sequence ID" value="NZ_CP036426.1"/>
</dbReference>
<dbReference type="EMBL" id="CP036426">
    <property type="protein sequence ID" value="QDV36861.1"/>
    <property type="molecule type" value="Genomic_DNA"/>
</dbReference>
<dbReference type="EC" id="2.1.1.163" evidence="2"/>
<dbReference type="Proteomes" id="UP000317835">
    <property type="component" value="Chromosome"/>
</dbReference>
<dbReference type="GO" id="GO:0032259">
    <property type="term" value="P:methylation"/>
    <property type="evidence" value="ECO:0007669"/>
    <property type="project" value="UniProtKB-KW"/>
</dbReference>
<dbReference type="KEGG" id="tpla:ElP_47900"/>
<sequence length="237" mass="26403">MGYDKRQATEEFARWSRSYDQSVLQWLLFGPSHRAMIRRIRDRFGDRPIRVLDVGCGTGVFGERIVRSLPNARVFGMDLVSEMLRGGAARWASHEGTICPVQGDSEHLPFAPGSFDVVTCANSFHHYPDQGRAVAEMHRVLKPGGRLMLIDGYRDAPWGWFIYDVCVETVEGNVHHCSRSRLRDLFAAAGFVETEQTVHRGPAPFLLSEGVARSASTLRRPHIAVSGRAARPVASAD</sequence>
<proteinExistence type="predicted"/>
<gene>
    <name evidence="2" type="primary">ubiE_4</name>
    <name evidence="2" type="ORF">ElP_47900</name>
</gene>
<dbReference type="GO" id="GO:0043770">
    <property type="term" value="F:demethylmenaquinone methyltransferase activity"/>
    <property type="evidence" value="ECO:0007669"/>
    <property type="project" value="UniProtKB-EC"/>
</dbReference>
<keyword evidence="2" id="KW-0489">Methyltransferase</keyword>
<dbReference type="AlphaFoldDB" id="A0A518H7U4"/>
<dbReference type="CDD" id="cd02440">
    <property type="entry name" value="AdoMet_MTases"/>
    <property type="match status" value="1"/>
</dbReference>
<dbReference type="InterPro" id="IPR041698">
    <property type="entry name" value="Methyltransf_25"/>
</dbReference>
<dbReference type="PANTHER" id="PTHR43591">
    <property type="entry name" value="METHYLTRANSFERASE"/>
    <property type="match status" value="1"/>
</dbReference>